<evidence type="ECO:0000256" key="7">
    <source>
        <dbReference type="ARBA" id="ARBA00023002"/>
    </source>
</evidence>
<dbReference type="EC" id="1.1.1.169" evidence="3 10"/>
<name>A0ABQ6H430_9GAMM</name>
<evidence type="ECO:0000256" key="6">
    <source>
        <dbReference type="ARBA" id="ARBA00022857"/>
    </source>
</evidence>
<evidence type="ECO:0000259" key="12">
    <source>
        <dbReference type="Pfam" id="PF08546"/>
    </source>
</evidence>
<feature type="domain" description="Ketopantoate reductase N-terminal" evidence="11">
    <location>
        <begin position="3"/>
        <end position="155"/>
    </location>
</feature>
<evidence type="ECO:0000256" key="1">
    <source>
        <dbReference type="ARBA" id="ARBA00004994"/>
    </source>
</evidence>
<dbReference type="RefSeq" id="WP_284208065.1">
    <property type="nucleotide sequence ID" value="NZ_BSSU01000010.1"/>
</dbReference>
<dbReference type="InterPro" id="IPR013328">
    <property type="entry name" value="6PGD_dom2"/>
</dbReference>
<keyword evidence="5 10" id="KW-0566">Pantothenate biosynthesis</keyword>
<proteinExistence type="inferred from homology"/>
<evidence type="ECO:0000256" key="2">
    <source>
        <dbReference type="ARBA" id="ARBA00007870"/>
    </source>
</evidence>
<dbReference type="Gene3D" id="1.10.1040.10">
    <property type="entry name" value="N-(1-d-carboxylethyl)-l-norvaline Dehydrogenase, domain 2"/>
    <property type="match status" value="1"/>
</dbReference>
<dbReference type="Gene3D" id="3.40.50.720">
    <property type="entry name" value="NAD(P)-binding Rossmann-like Domain"/>
    <property type="match status" value="1"/>
</dbReference>
<dbReference type="NCBIfam" id="TIGR00745">
    <property type="entry name" value="apbA_panE"/>
    <property type="match status" value="1"/>
</dbReference>
<dbReference type="PANTHER" id="PTHR21708">
    <property type="entry name" value="PROBABLE 2-DEHYDROPANTOATE 2-REDUCTASE"/>
    <property type="match status" value="1"/>
</dbReference>
<organism evidence="13 14">
    <name type="scientific">Thalassotalea eurytherma</name>
    <dbReference type="NCBI Taxonomy" id="1144278"/>
    <lineage>
        <taxon>Bacteria</taxon>
        <taxon>Pseudomonadati</taxon>
        <taxon>Pseudomonadota</taxon>
        <taxon>Gammaproteobacteria</taxon>
        <taxon>Alteromonadales</taxon>
        <taxon>Colwelliaceae</taxon>
        <taxon>Thalassotalea</taxon>
    </lineage>
</organism>
<reference evidence="13 14" key="1">
    <citation type="submission" date="2023-03" db="EMBL/GenBank/DDBJ databases">
        <title>Draft genome sequence of Thalassotalea eurytherma JCM 18482T.</title>
        <authorList>
            <person name="Sawabe T."/>
        </authorList>
    </citation>
    <scope>NUCLEOTIDE SEQUENCE [LARGE SCALE GENOMIC DNA]</scope>
    <source>
        <strain evidence="13 14">JCM 18482</strain>
    </source>
</reference>
<evidence type="ECO:0000256" key="4">
    <source>
        <dbReference type="ARBA" id="ARBA00019465"/>
    </source>
</evidence>
<keyword evidence="6 10" id="KW-0521">NADP</keyword>
<dbReference type="Pfam" id="PF08546">
    <property type="entry name" value="ApbA_C"/>
    <property type="match status" value="1"/>
</dbReference>
<comment type="function">
    <text evidence="10">Catalyzes the NADPH-dependent reduction of ketopantoate into pantoic acid.</text>
</comment>
<dbReference type="InterPro" id="IPR051402">
    <property type="entry name" value="KPR-Related"/>
</dbReference>
<evidence type="ECO:0000256" key="3">
    <source>
        <dbReference type="ARBA" id="ARBA00013014"/>
    </source>
</evidence>
<dbReference type="Proteomes" id="UP001157133">
    <property type="component" value="Unassembled WGS sequence"/>
</dbReference>
<dbReference type="PANTHER" id="PTHR21708:SF26">
    <property type="entry name" value="2-DEHYDROPANTOATE 2-REDUCTASE"/>
    <property type="match status" value="1"/>
</dbReference>
<dbReference type="InterPro" id="IPR036291">
    <property type="entry name" value="NAD(P)-bd_dom_sf"/>
</dbReference>
<evidence type="ECO:0000256" key="9">
    <source>
        <dbReference type="ARBA" id="ARBA00048793"/>
    </source>
</evidence>
<feature type="domain" description="Ketopantoate reductase C-terminal" evidence="12">
    <location>
        <begin position="178"/>
        <end position="318"/>
    </location>
</feature>
<dbReference type="InterPro" id="IPR003710">
    <property type="entry name" value="ApbA"/>
</dbReference>
<sequence>MRVAIFGAGATGCYLGGRLSNAGINVTLICREKVKKAIEANNGIGLSDYLGSRFRVMPNKLVVAVEELKAAEAIFDVVFVMLKCQQVNGIAQDLLNISDEHTDIVFMQNGIGSFDDIRSSMPARKLYQGVTSFNVLAMDNCVYHQGTEGGIVCQSFRHSDILQKALNQQHEFFECVEDIRCVIYSKLLLNLNNALNAIANLPLKEELEHIKYRKVLAGAMKEWLAVVKHEQIALTQFTQVKPHWIPKLLTLPNWLFTRIAKQMLTIDPKARSSMWQDIHDGKATEVDYLNGAVVKLAKNYGIKTPINSAIVQMIKQLEQGEVVDFDLVNFNN</sequence>
<comment type="caution">
    <text evidence="13">The sequence shown here is derived from an EMBL/GenBank/DDBJ whole genome shotgun (WGS) entry which is preliminary data.</text>
</comment>
<evidence type="ECO:0000256" key="10">
    <source>
        <dbReference type="RuleBase" id="RU362068"/>
    </source>
</evidence>
<dbReference type="InterPro" id="IPR008927">
    <property type="entry name" value="6-PGluconate_DH-like_C_sf"/>
</dbReference>
<evidence type="ECO:0000259" key="11">
    <source>
        <dbReference type="Pfam" id="PF02558"/>
    </source>
</evidence>
<comment type="catalytic activity">
    <reaction evidence="9 10">
        <text>(R)-pantoate + NADP(+) = 2-dehydropantoate + NADPH + H(+)</text>
        <dbReference type="Rhea" id="RHEA:16233"/>
        <dbReference type="ChEBI" id="CHEBI:11561"/>
        <dbReference type="ChEBI" id="CHEBI:15378"/>
        <dbReference type="ChEBI" id="CHEBI:15980"/>
        <dbReference type="ChEBI" id="CHEBI:57783"/>
        <dbReference type="ChEBI" id="CHEBI:58349"/>
        <dbReference type="EC" id="1.1.1.169"/>
    </reaction>
</comment>
<dbReference type="InterPro" id="IPR013752">
    <property type="entry name" value="KPA_reductase"/>
</dbReference>
<dbReference type="EMBL" id="BSSU01000010">
    <property type="protein sequence ID" value="GLX82694.1"/>
    <property type="molecule type" value="Genomic_DNA"/>
</dbReference>
<keyword evidence="7 10" id="KW-0560">Oxidoreductase</keyword>
<dbReference type="SUPFAM" id="SSF48179">
    <property type="entry name" value="6-phosphogluconate dehydrogenase C-terminal domain-like"/>
    <property type="match status" value="1"/>
</dbReference>
<evidence type="ECO:0000256" key="8">
    <source>
        <dbReference type="ARBA" id="ARBA00032024"/>
    </source>
</evidence>
<dbReference type="Pfam" id="PF02558">
    <property type="entry name" value="ApbA"/>
    <property type="match status" value="1"/>
</dbReference>
<dbReference type="SUPFAM" id="SSF51735">
    <property type="entry name" value="NAD(P)-binding Rossmann-fold domains"/>
    <property type="match status" value="1"/>
</dbReference>
<dbReference type="InterPro" id="IPR013332">
    <property type="entry name" value="KPR_N"/>
</dbReference>
<gene>
    <name evidence="13" type="ORF">theurythT_21460</name>
</gene>
<accession>A0ABQ6H430</accession>
<comment type="pathway">
    <text evidence="1 10">Cofactor biosynthesis; (R)-pantothenate biosynthesis; (R)-pantoate from 3-methyl-2-oxobutanoate: step 2/2.</text>
</comment>
<comment type="similarity">
    <text evidence="2 10">Belongs to the ketopantoate reductase family.</text>
</comment>
<keyword evidence="14" id="KW-1185">Reference proteome</keyword>
<evidence type="ECO:0000256" key="5">
    <source>
        <dbReference type="ARBA" id="ARBA00022655"/>
    </source>
</evidence>
<evidence type="ECO:0000313" key="14">
    <source>
        <dbReference type="Proteomes" id="UP001157133"/>
    </source>
</evidence>
<evidence type="ECO:0000313" key="13">
    <source>
        <dbReference type="EMBL" id="GLX82694.1"/>
    </source>
</evidence>
<protein>
    <recommendedName>
        <fullName evidence="4 10">2-dehydropantoate 2-reductase</fullName>
        <ecNumber evidence="3 10">1.1.1.169</ecNumber>
    </recommendedName>
    <alternativeName>
        <fullName evidence="8 10">Ketopantoate reductase</fullName>
    </alternativeName>
</protein>